<dbReference type="GO" id="GO:0052621">
    <property type="term" value="F:diguanylate cyclase activity"/>
    <property type="evidence" value="ECO:0007669"/>
    <property type="project" value="TreeGrafter"/>
</dbReference>
<evidence type="ECO:0000259" key="2">
    <source>
        <dbReference type="PROSITE" id="PS50887"/>
    </source>
</evidence>
<reference evidence="3" key="1">
    <citation type="submission" date="2018-06" db="EMBL/GenBank/DDBJ databases">
        <authorList>
            <person name="Zhirakovskaya E."/>
        </authorList>
    </citation>
    <scope>NUCLEOTIDE SEQUENCE</scope>
</reference>
<accession>A0A3B1A3Y7</accession>
<dbReference type="EMBL" id="UOFU01000050">
    <property type="protein sequence ID" value="VAW94452.1"/>
    <property type="molecule type" value="Genomic_DNA"/>
</dbReference>
<protein>
    <submittedName>
        <fullName evidence="3">Diguanylate cyclase/phosphodiesterase (GGDEF &amp; EAL domains) with PAS/PAC sensor(S)</fullName>
    </submittedName>
</protein>
<dbReference type="PANTHER" id="PTHR45138">
    <property type="entry name" value="REGULATORY COMPONENTS OF SENSORY TRANSDUCTION SYSTEM"/>
    <property type="match status" value="1"/>
</dbReference>
<dbReference type="NCBIfam" id="TIGR00254">
    <property type="entry name" value="GGDEF"/>
    <property type="match status" value="1"/>
</dbReference>
<dbReference type="SUPFAM" id="SSF55073">
    <property type="entry name" value="Nucleotide cyclase"/>
    <property type="match status" value="1"/>
</dbReference>
<dbReference type="InterPro" id="IPR029787">
    <property type="entry name" value="Nucleotide_cyclase"/>
</dbReference>
<dbReference type="GO" id="GO:0043709">
    <property type="term" value="P:cell adhesion involved in single-species biofilm formation"/>
    <property type="evidence" value="ECO:0007669"/>
    <property type="project" value="TreeGrafter"/>
</dbReference>
<dbReference type="SMART" id="SM00267">
    <property type="entry name" value="GGDEF"/>
    <property type="match status" value="1"/>
</dbReference>
<dbReference type="GO" id="GO:0005886">
    <property type="term" value="C:plasma membrane"/>
    <property type="evidence" value="ECO:0007669"/>
    <property type="project" value="TreeGrafter"/>
</dbReference>
<feature type="domain" description="GGDEF" evidence="2">
    <location>
        <begin position="104"/>
        <end position="238"/>
    </location>
</feature>
<dbReference type="PROSITE" id="PS50887">
    <property type="entry name" value="GGDEF"/>
    <property type="match status" value="1"/>
</dbReference>
<dbReference type="GO" id="GO:1902201">
    <property type="term" value="P:negative regulation of bacterial-type flagellum-dependent cell motility"/>
    <property type="evidence" value="ECO:0007669"/>
    <property type="project" value="TreeGrafter"/>
</dbReference>
<sequence>GQRLHDTNFDSELPKISPKAPLEIRQLADSLGGTVDELIASRAELARLNDSLQERVDSATRELRKSNQKLEYLAQSDHLTQLANRRYFEQVLASLDDRRQGDSQGICILLLDVDKFKDINDRHGHAAGDEVLIQIAGILRQGLRNTDLAARYAGDEFVVLLRAGLEIGRQRARDLRDAIDAHHFQFDGQTLHTTVSIGLAYCHSINACSDPDELLHQVDVAMYEAKRQGRNRVVEVEQGHSWA</sequence>
<keyword evidence="1" id="KW-0175">Coiled coil</keyword>
<dbReference type="InterPro" id="IPR050469">
    <property type="entry name" value="Diguanylate_Cyclase"/>
</dbReference>
<evidence type="ECO:0000256" key="1">
    <source>
        <dbReference type="SAM" id="Coils"/>
    </source>
</evidence>
<dbReference type="Gene3D" id="3.30.70.270">
    <property type="match status" value="1"/>
</dbReference>
<dbReference type="AlphaFoldDB" id="A0A3B1A3Y7"/>
<gene>
    <name evidence="3" type="ORF">MNBD_GAMMA20-1225</name>
</gene>
<organism evidence="3">
    <name type="scientific">hydrothermal vent metagenome</name>
    <dbReference type="NCBI Taxonomy" id="652676"/>
    <lineage>
        <taxon>unclassified sequences</taxon>
        <taxon>metagenomes</taxon>
        <taxon>ecological metagenomes</taxon>
    </lineage>
</organism>
<dbReference type="CDD" id="cd01949">
    <property type="entry name" value="GGDEF"/>
    <property type="match status" value="1"/>
</dbReference>
<evidence type="ECO:0000313" key="3">
    <source>
        <dbReference type="EMBL" id="VAW94452.1"/>
    </source>
</evidence>
<feature type="non-terminal residue" evidence="3">
    <location>
        <position position="1"/>
    </location>
</feature>
<dbReference type="FunFam" id="3.30.70.270:FF:000001">
    <property type="entry name" value="Diguanylate cyclase domain protein"/>
    <property type="match status" value="1"/>
</dbReference>
<dbReference type="Pfam" id="PF00990">
    <property type="entry name" value="GGDEF"/>
    <property type="match status" value="1"/>
</dbReference>
<name>A0A3B1A3Y7_9ZZZZ</name>
<feature type="coiled-coil region" evidence="1">
    <location>
        <begin position="35"/>
        <end position="69"/>
    </location>
</feature>
<dbReference type="PANTHER" id="PTHR45138:SF9">
    <property type="entry name" value="DIGUANYLATE CYCLASE DGCM-RELATED"/>
    <property type="match status" value="1"/>
</dbReference>
<dbReference type="InterPro" id="IPR043128">
    <property type="entry name" value="Rev_trsase/Diguanyl_cyclase"/>
</dbReference>
<dbReference type="InterPro" id="IPR000160">
    <property type="entry name" value="GGDEF_dom"/>
</dbReference>
<proteinExistence type="predicted"/>